<dbReference type="Pfam" id="PF07784">
    <property type="entry name" value="DUF1622"/>
    <property type="match status" value="1"/>
</dbReference>
<gene>
    <name evidence="2" type="ORF">MUN76_04475</name>
</gene>
<keyword evidence="1" id="KW-1133">Transmembrane helix</keyword>
<dbReference type="PANTHER" id="PTHR38468">
    <property type="entry name" value="SLL0939 PROTEIN"/>
    <property type="match status" value="1"/>
</dbReference>
<evidence type="ECO:0000256" key="1">
    <source>
        <dbReference type="SAM" id="Phobius"/>
    </source>
</evidence>
<organism evidence="2 3">
    <name type="scientific">Leucobacter rhizosphaerae</name>
    <dbReference type="NCBI Taxonomy" id="2932245"/>
    <lineage>
        <taxon>Bacteria</taxon>
        <taxon>Bacillati</taxon>
        <taxon>Actinomycetota</taxon>
        <taxon>Actinomycetes</taxon>
        <taxon>Micrococcales</taxon>
        <taxon>Microbacteriaceae</taxon>
        <taxon>Leucobacter</taxon>
    </lineage>
</organism>
<dbReference type="PANTHER" id="PTHR38468:SF1">
    <property type="entry name" value="SLL0939 PROTEIN"/>
    <property type="match status" value="1"/>
</dbReference>
<keyword evidence="3" id="KW-1185">Reference proteome</keyword>
<dbReference type="Proteomes" id="UP000831775">
    <property type="component" value="Chromosome"/>
</dbReference>
<evidence type="ECO:0000313" key="3">
    <source>
        <dbReference type="Proteomes" id="UP000831775"/>
    </source>
</evidence>
<dbReference type="InterPro" id="IPR012427">
    <property type="entry name" value="DUF1622"/>
</dbReference>
<reference evidence="2 3" key="1">
    <citation type="submission" date="2022-04" db="EMBL/GenBank/DDBJ databases">
        <title>Leucobacter sp. isolated from rhizosphere of onion.</title>
        <authorList>
            <person name="Won M."/>
            <person name="Lee C.-M."/>
            <person name="Woen H.-Y."/>
            <person name="Kwon S.-W."/>
        </authorList>
    </citation>
    <scope>NUCLEOTIDE SEQUENCE [LARGE SCALE GENOMIC DNA]</scope>
    <source>
        <strain evidence="2 3">H25R-14</strain>
    </source>
</reference>
<keyword evidence="1" id="KW-0472">Membrane</keyword>
<dbReference type="RefSeq" id="WP_244687513.1">
    <property type="nucleotide sequence ID" value="NZ_CP095043.1"/>
</dbReference>
<feature type="transmembrane region" description="Helical" evidence="1">
    <location>
        <begin position="6"/>
        <end position="37"/>
    </location>
</feature>
<name>A0ABY4FYN0_9MICO</name>
<accession>A0ABY4FYN0</accession>
<evidence type="ECO:0000313" key="2">
    <source>
        <dbReference type="EMBL" id="UOQ61229.1"/>
    </source>
</evidence>
<dbReference type="EMBL" id="CP095043">
    <property type="protein sequence ID" value="UOQ61229.1"/>
    <property type="molecule type" value="Genomic_DNA"/>
</dbReference>
<keyword evidence="1" id="KW-0812">Transmembrane</keyword>
<protein>
    <submittedName>
        <fullName evidence="2">DUF1622 domain-containing protein</fullName>
    </submittedName>
</protein>
<proteinExistence type="predicted"/>
<sequence length="137" mass="14317">MHTEGLFAIVVTVIEVIGVIVVVIGFVIAAVLAVRALRRGAGGTASYQALRTTIGGSILLGLEIFVAADIIHTLSAPSFEDAAVLGLIVLIRTVLSMSIQIEIEGTLPWRRALLTSGGEVVARSIANEARSARADVQ</sequence>